<sequence length="774" mass="89382">MEKMNTENRQEKLDSTTTKAATSSIPDWDHDVQVIPRLQVVDEHQKFTNDLPEYMEKWGLAEAGFKYDVVAVFGSQSTGKSTLLNRLFGTSFAEMDENQRKQTTKGIWLSRGRGMHVLVMDVEGTDGRERGEDQDFERKSALFSMATSEVIIINLWEHQVGLYQGANMGLLKTVFEVNLQLFQNQKSKEKTLLLIVIRDFVGSTPLENLAKTLKADLEKIWASLAKPEGLEDCKITDYFDFMFTGLPHKILLPDKFDEEVAKLRLRFNDPQDPNFVFRPEYHKRIPADGYHVYASSIWDKVLTNKDLDLPTQQELLAQYRCDEISNAAFEVFKERIASYKSTILEKHQIIPELGEKMKEIRQEAVQSFDKSASRYNQTVYQKKRIDMLAKLNTQLGVYFVGQLNNLHKKAVILFEENLQKGLRTPGYNFANVVSACLDEANTFFLNGAKAVLLPETDWSYAHEQELLAQDFDEISSKARTTEFKKMNKALEKQIELELADPVALELNRPEEHMWHKIIDIYNNTVADGEKLLAKNAKSFDSSKQEIEKSVTDLKRQTWIVLRKKVDEELADNLLLLKLRNKFEEEFRYDETGIPRVWSPQDDIDSHFKKARDETLALIKIFSKVNLSQDPEFSVESNDDFDFQQSLIILSEAKQIDITNRFKRESDAFYLEAKRSIVSTTDKIPPWVIVMMIVLGWNEFMAILRSPTYIILAILCGSILYIIYSLNLWGPAERIVSTVTNEATKMIKDKLMEAASTTNQGRQQYEMRNIREHHD</sequence>
<feature type="topological domain" description="Lumenal" evidence="8">
    <location>
        <begin position="704"/>
        <end position="706"/>
    </location>
</feature>
<feature type="compositionally biased region" description="Polar residues" evidence="9">
    <location>
        <begin position="15"/>
        <end position="25"/>
    </location>
</feature>
<comment type="caution">
    <text evidence="12">The sequence shown here is derived from an EMBL/GenBank/DDBJ whole genome shotgun (WGS) entry which is preliminary data.</text>
</comment>
<dbReference type="InterPro" id="IPR046758">
    <property type="entry name" value="Sey1/RHD3-like_3HB"/>
</dbReference>
<dbReference type="GO" id="GO:0016320">
    <property type="term" value="P:endoplasmic reticulum membrane fusion"/>
    <property type="evidence" value="ECO:0007669"/>
    <property type="project" value="TreeGrafter"/>
</dbReference>
<dbReference type="CDD" id="cd01851">
    <property type="entry name" value="GBP"/>
    <property type="match status" value="1"/>
</dbReference>
<keyword evidence="13" id="KW-1185">Reference proteome</keyword>
<keyword evidence="7 8" id="KW-0472">Membrane</keyword>
<keyword evidence="1 8" id="KW-0812">Transmembrane</keyword>
<evidence type="ECO:0000256" key="8">
    <source>
        <dbReference type="HAMAP-Rule" id="MF_03109"/>
    </source>
</evidence>
<dbReference type="PANTHER" id="PTHR45923:SF2">
    <property type="entry name" value="PROTEIN SEY1"/>
    <property type="match status" value="1"/>
</dbReference>
<dbReference type="InterPro" id="IPR027417">
    <property type="entry name" value="P-loop_NTPase"/>
</dbReference>
<keyword evidence="6 8" id="KW-0342">GTP-binding</keyword>
<gene>
    <name evidence="8" type="primary">SEY1</name>
    <name evidence="12" type="ORF">INT47_000154</name>
</gene>
<dbReference type="PANTHER" id="PTHR45923">
    <property type="entry name" value="PROTEIN SEY1"/>
    <property type="match status" value="1"/>
</dbReference>
<dbReference type="PROSITE" id="PS51715">
    <property type="entry name" value="G_GB1_RHD3"/>
    <property type="match status" value="1"/>
</dbReference>
<accession>A0A8H7RHB8</accession>
<dbReference type="GO" id="GO:0003924">
    <property type="term" value="F:GTPase activity"/>
    <property type="evidence" value="ECO:0007669"/>
    <property type="project" value="UniProtKB-UniRule"/>
</dbReference>
<evidence type="ECO:0000256" key="2">
    <source>
        <dbReference type="ARBA" id="ARBA00022741"/>
    </source>
</evidence>
<organism evidence="12 13">
    <name type="scientific">Mucor saturninus</name>
    <dbReference type="NCBI Taxonomy" id="64648"/>
    <lineage>
        <taxon>Eukaryota</taxon>
        <taxon>Fungi</taxon>
        <taxon>Fungi incertae sedis</taxon>
        <taxon>Mucoromycota</taxon>
        <taxon>Mucoromycotina</taxon>
        <taxon>Mucoromycetes</taxon>
        <taxon>Mucorales</taxon>
        <taxon>Mucorineae</taxon>
        <taxon>Mucoraceae</taxon>
        <taxon>Mucor</taxon>
    </lineage>
</organism>
<dbReference type="InterPro" id="IPR008803">
    <property type="entry name" value="RHD3/Sey1"/>
</dbReference>
<evidence type="ECO:0000313" key="13">
    <source>
        <dbReference type="Proteomes" id="UP000603453"/>
    </source>
</evidence>
<dbReference type="Proteomes" id="UP000603453">
    <property type="component" value="Unassembled WGS sequence"/>
</dbReference>
<name>A0A8H7RHB8_9FUNG</name>
<feature type="binding site" evidence="8">
    <location>
        <begin position="74"/>
        <end position="81"/>
    </location>
    <ligand>
        <name>GTP</name>
        <dbReference type="ChEBI" id="CHEBI:37565"/>
    </ligand>
</feature>
<evidence type="ECO:0000256" key="6">
    <source>
        <dbReference type="ARBA" id="ARBA00023134"/>
    </source>
</evidence>
<evidence type="ECO:0000259" key="11">
    <source>
        <dbReference type="PROSITE" id="PS51715"/>
    </source>
</evidence>
<dbReference type="Pfam" id="PF20428">
    <property type="entry name" value="Sey1_3HB"/>
    <property type="match status" value="1"/>
</dbReference>
<protein>
    <recommendedName>
        <fullName evidence="11">GB1/RHD3-type G domain-containing protein</fullName>
    </recommendedName>
</protein>
<evidence type="ECO:0000256" key="1">
    <source>
        <dbReference type="ARBA" id="ARBA00022692"/>
    </source>
</evidence>
<evidence type="ECO:0000256" key="9">
    <source>
        <dbReference type="SAM" id="MobiDB-lite"/>
    </source>
</evidence>
<keyword evidence="2 8" id="KW-0547">Nucleotide-binding</keyword>
<keyword evidence="4 8" id="KW-0256">Endoplasmic reticulum</keyword>
<evidence type="ECO:0000313" key="12">
    <source>
        <dbReference type="EMBL" id="KAG2210994.1"/>
    </source>
</evidence>
<dbReference type="GO" id="GO:0005525">
    <property type="term" value="F:GTP binding"/>
    <property type="evidence" value="ECO:0007669"/>
    <property type="project" value="UniProtKB-UniRule"/>
</dbReference>
<dbReference type="HAMAP" id="MF_03109">
    <property type="entry name" value="Sey1"/>
    <property type="match status" value="1"/>
</dbReference>
<dbReference type="SUPFAM" id="SSF52540">
    <property type="entry name" value="P-loop containing nucleoside triphosphate hydrolases"/>
    <property type="match status" value="1"/>
</dbReference>
<evidence type="ECO:0000256" key="3">
    <source>
        <dbReference type="ARBA" id="ARBA00022801"/>
    </source>
</evidence>
<feature type="transmembrane region" description="Helical" evidence="10">
    <location>
        <begin position="708"/>
        <end position="728"/>
    </location>
</feature>
<feature type="domain" description="GB1/RHD3-type G" evidence="11">
    <location>
        <begin position="64"/>
        <end position="281"/>
    </location>
</feature>
<proteinExistence type="inferred from homology"/>
<keyword evidence="3 8" id="KW-0378">Hydrolase</keyword>
<feature type="topological domain" description="Cytoplasmic" evidence="8">
    <location>
        <begin position="728"/>
        <end position="774"/>
    </location>
</feature>
<dbReference type="FunFam" id="3.40.50.300:FF:000727">
    <property type="entry name" value="Protein SEY1 homolog"/>
    <property type="match status" value="1"/>
</dbReference>
<dbReference type="InterPro" id="IPR030386">
    <property type="entry name" value="G_GB1_RHD3_dom"/>
</dbReference>
<comment type="similarity">
    <text evidence="8">Belongs to the TRAFAC class dynamin-like GTPase superfamily. GB1/RHD3 GTPase family. RHD3 subfamily.</text>
</comment>
<feature type="topological domain" description="Cytoplasmic" evidence="8">
    <location>
        <begin position="1"/>
        <end position="682"/>
    </location>
</feature>
<dbReference type="Gene3D" id="3.40.50.300">
    <property type="entry name" value="P-loop containing nucleotide triphosphate hydrolases"/>
    <property type="match status" value="1"/>
</dbReference>
<reference evidence="12" key="1">
    <citation type="submission" date="2020-12" db="EMBL/GenBank/DDBJ databases">
        <title>Metabolic potential, ecology and presence of endohyphal bacteria is reflected in genomic diversity of Mucoromycotina.</title>
        <authorList>
            <person name="Muszewska A."/>
            <person name="Okrasinska A."/>
            <person name="Steczkiewicz K."/>
            <person name="Drgas O."/>
            <person name="Orlowska M."/>
            <person name="Perlinska-Lenart U."/>
            <person name="Aleksandrzak-Piekarczyk T."/>
            <person name="Szatraj K."/>
            <person name="Zielenkiewicz U."/>
            <person name="Pilsyk S."/>
            <person name="Malc E."/>
            <person name="Mieczkowski P."/>
            <person name="Kruszewska J.S."/>
            <person name="Biernat P."/>
            <person name="Pawlowska J."/>
        </authorList>
    </citation>
    <scope>NUCLEOTIDE SEQUENCE</scope>
    <source>
        <strain evidence="12">WA0000017839</strain>
    </source>
</reference>
<feature type="compositionally biased region" description="Basic and acidic residues" evidence="9">
    <location>
        <begin position="1"/>
        <end position="14"/>
    </location>
</feature>
<dbReference type="EMBL" id="JAEPRD010000010">
    <property type="protein sequence ID" value="KAG2210994.1"/>
    <property type="molecule type" value="Genomic_DNA"/>
</dbReference>
<evidence type="ECO:0000256" key="7">
    <source>
        <dbReference type="ARBA" id="ARBA00023136"/>
    </source>
</evidence>
<comment type="subcellular location">
    <subcellularLocation>
        <location evidence="8">Endoplasmic reticulum membrane</location>
        <topology evidence="8">Multi-pass membrane protein</topology>
    </subcellularLocation>
    <text evidence="8">Enriched in the cortical ER. Concentrated in punctae along the ER tubules.</text>
</comment>
<evidence type="ECO:0000256" key="4">
    <source>
        <dbReference type="ARBA" id="ARBA00022824"/>
    </source>
</evidence>
<dbReference type="GO" id="GO:0005789">
    <property type="term" value="C:endoplasmic reticulum membrane"/>
    <property type="evidence" value="ECO:0007669"/>
    <property type="project" value="UniProtKB-SubCell"/>
</dbReference>
<evidence type="ECO:0000256" key="5">
    <source>
        <dbReference type="ARBA" id="ARBA00022989"/>
    </source>
</evidence>
<dbReference type="AlphaFoldDB" id="A0A8H7RHB8"/>
<evidence type="ECO:0000256" key="10">
    <source>
        <dbReference type="SAM" id="Phobius"/>
    </source>
</evidence>
<feature type="region of interest" description="Disordered" evidence="9">
    <location>
        <begin position="1"/>
        <end position="25"/>
    </location>
</feature>
<keyword evidence="5 8" id="KW-1133">Transmembrane helix</keyword>
<dbReference type="OrthoDB" id="1597724at2759"/>
<dbReference type="Pfam" id="PF05879">
    <property type="entry name" value="RHD3_GTPase"/>
    <property type="match status" value="1"/>
</dbReference>